<organism evidence="2 3">
    <name type="scientific">Prunus armeniaca</name>
    <name type="common">Apricot</name>
    <name type="synonym">Armeniaca vulgaris</name>
    <dbReference type="NCBI Taxonomy" id="36596"/>
    <lineage>
        <taxon>Eukaryota</taxon>
        <taxon>Viridiplantae</taxon>
        <taxon>Streptophyta</taxon>
        <taxon>Embryophyta</taxon>
        <taxon>Tracheophyta</taxon>
        <taxon>Spermatophyta</taxon>
        <taxon>Magnoliopsida</taxon>
        <taxon>eudicotyledons</taxon>
        <taxon>Gunneridae</taxon>
        <taxon>Pentapetalae</taxon>
        <taxon>rosids</taxon>
        <taxon>fabids</taxon>
        <taxon>Rosales</taxon>
        <taxon>Rosaceae</taxon>
        <taxon>Amygdaloideae</taxon>
        <taxon>Amygdaleae</taxon>
        <taxon>Prunus</taxon>
    </lineage>
</organism>
<evidence type="ECO:0000313" key="3">
    <source>
        <dbReference type="Proteomes" id="UP000507245"/>
    </source>
</evidence>
<feature type="compositionally biased region" description="Polar residues" evidence="1">
    <location>
        <begin position="1"/>
        <end position="31"/>
    </location>
</feature>
<dbReference type="Proteomes" id="UP000507245">
    <property type="component" value="Unassembled WGS sequence"/>
</dbReference>
<evidence type="ECO:0000256" key="1">
    <source>
        <dbReference type="SAM" id="MobiDB-lite"/>
    </source>
</evidence>
<evidence type="ECO:0000313" key="2">
    <source>
        <dbReference type="EMBL" id="CAB4292280.1"/>
    </source>
</evidence>
<feature type="region of interest" description="Disordered" evidence="1">
    <location>
        <begin position="60"/>
        <end position="125"/>
    </location>
</feature>
<proteinExistence type="predicted"/>
<reference evidence="3" key="1">
    <citation type="journal article" date="2020" name="Genome Biol.">
        <title>Gamete binning: chromosome-level and haplotype-resolved genome assembly enabled by high-throughput single-cell sequencing of gamete genomes.</title>
        <authorList>
            <person name="Campoy J.A."/>
            <person name="Sun H."/>
            <person name="Goel M."/>
            <person name="Jiao W.-B."/>
            <person name="Folz-Donahue K."/>
            <person name="Wang N."/>
            <person name="Rubio M."/>
            <person name="Liu C."/>
            <person name="Kukat C."/>
            <person name="Ruiz D."/>
            <person name="Huettel B."/>
            <person name="Schneeberger K."/>
        </authorList>
    </citation>
    <scope>NUCLEOTIDE SEQUENCE [LARGE SCALE GENOMIC DNA]</scope>
    <source>
        <strain evidence="3">cv. Rojo Pasion</strain>
    </source>
</reference>
<dbReference type="EMBL" id="CAEKKB010000001">
    <property type="protein sequence ID" value="CAB4292280.1"/>
    <property type="molecule type" value="Genomic_DNA"/>
</dbReference>
<name>A0A6J5VSF0_PRUAR</name>
<accession>A0A6J5VSF0</accession>
<feature type="compositionally biased region" description="Basic and acidic residues" evidence="1">
    <location>
        <begin position="110"/>
        <end position="125"/>
    </location>
</feature>
<dbReference type="AlphaFoldDB" id="A0A6J5VSF0"/>
<keyword evidence="3" id="KW-1185">Reference proteome</keyword>
<gene>
    <name evidence="2" type="ORF">ORAREDHAP_LOCUS536</name>
</gene>
<feature type="region of interest" description="Disordered" evidence="1">
    <location>
        <begin position="1"/>
        <end position="36"/>
    </location>
</feature>
<sequence>MIEPTQGTPNTSLQGNAMSNLRLGSTRSSAQDGEPSLVVTQLKKIMKELLETRKVAKKALEKTQNTACCEGSKEGKRKQRHEVSEGDSSNSTHSSVRDKATTRGQDIDLDLQKMAKKAKDTDLSD</sequence>
<protein>
    <submittedName>
        <fullName evidence="2">Uncharacterized protein</fullName>
    </submittedName>
</protein>